<gene>
    <name evidence="5" type="ORF">FBUS_00345</name>
</gene>
<evidence type="ECO:0000256" key="1">
    <source>
        <dbReference type="ARBA" id="ARBA00004496"/>
    </source>
</evidence>
<evidence type="ECO:0000256" key="3">
    <source>
        <dbReference type="ARBA" id="ARBA00022574"/>
    </source>
</evidence>
<name>A0A8E0S0Z7_9TREM</name>
<dbReference type="Proteomes" id="UP000728185">
    <property type="component" value="Unassembled WGS sequence"/>
</dbReference>
<dbReference type="InterPro" id="IPR036322">
    <property type="entry name" value="WD40_repeat_dom_sf"/>
</dbReference>
<keyword evidence="2" id="KW-0963">Cytoplasm</keyword>
<dbReference type="OrthoDB" id="445052at2759"/>
<dbReference type="SMART" id="SM00320">
    <property type="entry name" value="WD40"/>
    <property type="match status" value="5"/>
</dbReference>
<evidence type="ECO:0000256" key="2">
    <source>
        <dbReference type="ARBA" id="ARBA00022490"/>
    </source>
</evidence>
<keyword evidence="4" id="KW-0677">Repeat</keyword>
<keyword evidence="6" id="KW-1185">Reference proteome</keyword>
<comment type="subcellular location">
    <subcellularLocation>
        <location evidence="1">Cytoplasm</location>
    </subcellularLocation>
</comment>
<comment type="caution">
    <text evidence="5">The sequence shown here is derived from an EMBL/GenBank/DDBJ whole genome shotgun (WGS) entry which is preliminary data.</text>
</comment>
<dbReference type="InterPro" id="IPR015943">
    <property type="entry name" value="WD40/YVTN_repeat-like_dom_sf"/>
</dbReference>
<dbReference type="AlphaFoldDB" id="A0A8E0S0Z7"/>
<proteinExistence type="predicted"/>
<dbReference type="GO" id="GO:0097014">
    <property type="term" value="C:ciliary plasm"/>
    <property type="evidence" value="ECO:0007669"/>
    <property type="project" value="TreeGrafter"/>
</dbReference>
<dbReference type="InterPro" id="IPR001680">
    <property type="entry name" value="WD40_rpt"/>
</dbReference>
<accession>A0A8E0S0Z7</accession>
<sequence>MFSDSVTAVVNCFSEQKYTRNYCDSNIQTDAYKIVHRGLQVGRQKTAQCQTDAEYECEPNDEYQEDDLSSPKLLDFWRRAETILAECLYRNSRSKAFKNMEKDSNTSFSLQTKHCLKTKNELALQFSVTGLCWSCTGLTIAVAYPFLYTRYGMLEHVSWCVHNGFVSLWNLSREAMDESVPDSKIDCNGCVMSVRFHPSIPSLLAVGTFAGHYITSTKVSFLGDLTVFNLAKDSDSLVAASGCTEGGHTESINCIEWLCDTRSHYSGERATISNRQRLSTIKLVTVGDDGRIICWSLEGSYKSSNLKCMKTFQVRNCDQPVLRNITTSIPSSGLRRSADSGTAHAEHAVSLTTAALSPHQPDLMIVGTGSGAVLMCSLDKFCPPNLTGQTARYPSPMEFPISRQTGPIQSLDWSSVERNLVLSCGSGSTIQLHNTLQSSQPTIVDLGQGNILAAQFLQNHPNIVLCTSENGALSVCDLPNHTFANGETAENPERCNTVTILNSIIPTTDSNTLPAAPMVALCCNRKSPNLVATGDTSGCVRIWTLKGLLSQSSDQPGKLTLDRFLKKPLNNNKL</sequence>
<dbReference type="GO" id="GO:0042073">
    <property type="term" value="P:intraciliary transport"/>
    <property type="evidence" value="ECO:0007669"/>
    <property type="project" value="TreeGrafter"/>
</dbReference>
<keyword evidence="3" id="KW-0853">WD repeat</keyword>
<reference evidence="5" key="1">
    <citation type="submission" date="2019-05" db="EMBL/GenBank/DDBJ databases">
        <title>Annotation for the trematode Fasciolopsis buski.</title>
        <authorList>
            <person name="Choi Y.-J."/>
        </authorList>
    </citation>
    <scope>NUCLEOTIDE SEQUENCE</scope>
    <source>
        <strain evidence="5">HT</strain>
        <tissue evidence="5">Whole worm</tissue>
    </source>
</reference>
<dbReference type="GO" id="GO:0045503">
    <property type="term" value="F:dynein light chain binding"/>
    <property type="evidence" value="ECO:0007669"/>
    <property type="project" value="TreeGrafter"/>
</dbReference>
<dbReference type="SUPFAM" id="SSF50978">
    <property type="entry name" value="WD40 repeat-like"/>
    <property type="match status" value="1"/>
</dbReference>
<organism evidence="5 6">
    <name type="scientific">Fasciolopsis buskii</name>
    <dbReference type="NCBI Taxonomy" id="27845"/>
    <lineage>
        <taxon>Eukaryota</taxon>
        <taxon>Metazoa</taxon>
        <taxon>Spiralia</taxon>
        <taxon>Lophotrochozoa</taxon>
        <taxon>Platyhelminthes</taxon>
        <taxon>Trematoda</taxon>
        <taxon>Digenea</taxon>
        <taxon>Plagiorchiida</taxon>
        <taxon>Echinostomata</taxon>
        <taxon>Echinostomatoidea</taxon>
        <taxon>Fasciolidae</taxon>
        <taxon>Fasciolopsis</taxon>
    </lineage>
</organism>
<dbReference type="PANTHER" id="PTHR12442">
    <property type="entry name" value="DYNEIN INTERMEDIATE CHAIN"/>
    <property type="match status" value="1"/>
</dbReference>
<dbReference type="EMBL" id="LUCM01001834">
    <property type="protein sequence ID" value="KAA0198292.1"/>
    <property type="molecule type" value="Genomic_DNA"/>
</dbReference>
<protein>
    <submittedName>
        <fullName evidence="5">Uncharacterized protein</fullName>
    </submittedName>
</protein>
<dbReference type="PANTHER" id="PTHR12442:SF26">
    <property type="entry name" value="CYTOPLASMIC DYNEIN 2 INTERMEDIATE CHAIN 2"/>
    <property type="match status" value="1"/>
</dbReference>
<dbReference type="InterPro" id="IPR050687">
    <property type="entry name" value="Dynein_IC"/>
</dbReference>
<dbReference type="GO" id="GO:0005868">
    <property type="term" value="C:cytoplasmic dynein complex"/>
    <property type="evidence" value="ECO:0007669"/>
    <property type="project" value="TreeGrafter"/>
</dbReference>
<dbReference type="Gene3D" id="2.130.10.10">
    <property type="entry name" value="YVTN repeat-like/Quinoprotein amine dehydrogenase"/>
    <property type="match status" value="2"/>
</dbReference>
<evidence type="ECO:0000313" key="5">
    <source>
        <dbReference type="EMBL" id="KAA0198292.1"/>
    </source>
</evidence>
<evidence type="ECO:0000256" key="4">
    <source>
        <dbReference type="ARBA" id="ARBA00022737"/>
    </source>
</evidence>
<dbReference type="GO" id="GO:0045504">
    <property type="term" value="F:dynein heavy chain binding"/>
    <property type="evidence" value="ECO:0007669"/>
    <property type="project" value="TreeGrafter"/>
</dbReference>
<evidence type="ECO:0000313" key="6">
    <source>
        <dbReference type="Proteomes" id="UP000728185"/>
    </source>
</evidence>